<name>A0A6A6DYW1_9PEZI</name>
<gene>
    <name evidence="1" type="ORF">K469DRAFT_214451</name>
</gene>
<organism evidence="1 2">
    <name type="scientific">Zopfia rhizophila CBS 207.26</name>
    <dbReference type="NCBI Taxonomy" id="1314779"/>
    <lineage>
        <taxon>Eukaryota</taxon>
        <taxon>Fungi</taxon>
        <taxon>Dikarya</taxon>
        <taxon>Ascomycota</taxon>
        <taxon>Pezizomycotina</taxon>
        <taxon>Dothideomycetes</taxon>
        <taxon>Dothideomycetes incertae sedis</taxon>
        <taxon>Zopfiaceae</taxon>
        <taxon>Zopfia</taxon>
    </lineage>
</organism>
<keyword evidence="2" id="KW-1185">Reference proteome</keyword>
<proteinExistence type="predicted"/>
<reference evidence="1" key="1">
    <citation type="journal article" date="2020" name="Stud. Mycol.">
        <title>101 Dothideomycetes genomes: a test case for predicting lifestyles and emergence of pathogens.</title>
        <authorList>
            <person name="Haridas S."/>
            <person name="Albert R."/>
            <person name="Binder M."/>
            <person name="Bloem J."/>
            <person name="Labutti K."/>
            <person name="Salamov A."/>
            <person name="Andreopoulos B."/>
            <person name="Baker S."/>
            <person name="Barry K."/>
            <person name="Bills G."/>
            <person name="Bluhm B."/>
            <person name="Cannon C."/>
            <person name="Castanera R."/>
            <person name="Culley D."/>
            <person name="Daum C."/>
            <person name="Ezra D."/>
            <person name="Gonzalez J."/>
            <person name="Henrissat B."/>
            <person name="Kuo A."/>
            <person name="Liang C."/>
            <person name="Lipzen A."/>
            <person name="Lutzoni F."/>
            <person name="Magnuson J."/>
            <person name="Mondo S."/>
            <person name="Nolan M."/>
            <person name="Ohm R."/>
            <person name="Pangilinan J."/>
            <person name="Park H.-J."/>
            <person name="Ramirez L."/>
            <person name="Alfaro M."/>
            <person name="Sun H."/>
            <person name="Tritt A."/>
            <person name="Yoshinaga Y."/>
            <person name="Zwiers L.-H."/>
            <person name="Turgeon B."/>
            <person name="Goodwin S."/>
            <person name="Spatafora J."/>
            <person name="Crous P."/>
            <person name="Grigoriev I."/>
        </authorList>
    </citation>
    <scope>NUCLEOTIDE SEQUENCE</scope>
    <source>
        <strain evidence="1">CBS 207.26</strain>
    </source>
</reference>
<evidence type="ECO:0000313" key="1">
    <source>
        <dbReference type="EMBL" id="KAF2183160.1"/>
    </source>
</evidence>
<accession>A0A6A6DYW1</accession>
<dbReference type="EMBL" id="ML994644">
    <property type="protein sequence ID" value="KAF2183160.1"/>
    <property type="molecule type" value="Genomic_DNA"/>
</dbReference>
<sequence length="183" mass="19602">MGLIDKYNAESPSQLLHIRVYGITLPVQLEYIVVVNYNCYLNYCCFHYGLPSYHNAVPYCPNPHSDLARELHNPKLQCPNPCCLKAPSGSGMAPSVSSATPVILSSASVGPISSSAGPVAPPTRMSLGFQPFRIFILLTDVIASPSNTSSYSSTSYAATSTTTFPTITPWSCASIVNMKPAAH</sequence>
<dbReference type="AlphaFoldDB" id="A0A6A6DYW1"/>
<protein>
    <submittedName>
        <fullName evidence="1">Uncharacterized protein</fullName>
    </submittedName>
</protein>
<dbReference type="Proteomes" id="UP000800200">
    <property type="component" value="Unassembled WGS sequence"/>
</dbReference>
<evidence type="ECO:0000313" key="2">
    <source>
        <dbReference type="Proteomes" id="UP000800200"/>
    </source>
</evidence>